<dbReference type="InterPro" id="IPR005119">
    <property type="entry name" value="LysR_subst-bd"/>
</dbReference>
<sequence>MDTIDTESDKRSRSDHLRLKHFKLLDLIARHGSLTAASEALRISQPRATKLLQEMEIALRQSLVDRSTRGGVLTAAGQRALERGRIAIHALHALDEQLSTMQERPLVRMGILRLAGISILPDLVLQLEQQNALPRIHLHESSVSGLMADLVSGALDVVISRLEVSEEVGWMERFEISLLQNDPYEAACAPSSKLASRRVVRLEDLIDQPWIVAPRGTYTRQAFEVAFLGLGMQPPVPVIESPSFHASFAIMAENPSFVTIAPRSAVRYYEALGKVKPVRLRVPFPEDRMVLAIRREALGIPAVQAVRQSLLAMR</sequence>
<evidence type="ECO:0000313" key="7">
    <source>
        <dbReference type="Proteomes" id="UP001549320"/>
    </source>
</evidence>
<dbReference type="Gene3D" id="1.10.10.10">
    <property type="entry name" value="Winged helix-like DNA-binding domain superfamily/Winged helix DNA-binding domain"/>
    <property type="match status" value="1"/>
</dbReference>
<evidence type="ECO:0000259" key="5">
    <source>
        <dbReference type="PROSITE" id="PS50931"/>
    </source>
</evidence>
<dbReference type="InterPro" id="IPR036390">
    <property type="entry name" value="WH_DNA-bd_sf"/>
</dbReference>
<comment type="caution">
    <text evidence="6">The sequence shown here is derived from an EMBL/GenBank/DDBJ whole genome shotgun (WGS) entry which is preliminary data.</text>
</comment>
<dbReference type="EMBL" id="JBEPSH010000005">
    <property type="protein sequence ID" value="MET4577469.1"/>
    <property type="molecule type" value="Genomic_DNA"/>
</dbReference>
<keyword evidence="4" id="KW-0804">Transcription</keyword>
<keyword evidence="7" id="KW-1185">Reference proteome</keyword>
<comment type="similarity">
    <text evidence="1">Belongs to the LysR transcriptional regulatory family.</text>
</comment>
<dbReference type="InterPro" id="IPR050950">
    <property type="entry name" value="HTH-type_LysR_regulators"/>
</dbReference>
<accession>A0ABV2Q8X3</accession>
<evidence type="ECO:0000313" key="6">
    <source>
        <dbReference type="EMBL" id="MET4577469.1"/>
    </source>
</evidence>
<proteinExistence type="inferred from homology"/>
<evidence type="ECO:0000256" key="2">
    <source>
        <dbReference type="ARBA" id="ARBA00023015"/>
    </source>
</evidence>
<dbReference type="Proteomes" id="UP001549320">
    <property type="component" value="Unassembled WGS sequence"/>
</dbReference>
<dbReference type="PROSITE" id="PS50931">
    <property type="entry name" value="HTH_LYSR"/>
    <property type="match status" value="1"/>
</dbReference>
<organism evidence="6 7">
    <name type="scientific">Ottowia thiooxydans</name>
    <dbReference type="NCBI Taxonomy" id="219182"/>
    <lineage>
        <taxon>Bacteria</taxon>
        <taxon>Pseudomonadati</taxon>
        <taxon>Pseudomonadota</taxon>
        <taxon>Betaproteobacteria</taxon>
        <taxon>Burkholderiales</taxon>
        <taxon>Comamonadaceae</taxon>
        <taxon>Ottowia</taxon>
    </lineage>
</organism>
<dbReference type="Pfam" id="PF00126">
    <property type="entry name" value="HTH_1"/>
    <property type="match status" value="1"/>
</dbReference>
<dbReference type="PANTHER" id="PTHR30419">
    <property type="entry name" value="HTH-TYPE TRANSCRIPTIONAL REGULATOR YBHD"/>
    <property type="match status" value="1"/>
</dbReference>
<gene>
    <name evidence="6" type="ORF">ABIE13_002580</name>
</gene>
<name>A0ABV2Q8X3_9BURK</name>
<dbReference type="Gene3D" id="3.40.190.290">
    <property type="match status" value="1"/>
</dbReference>
<reference evidence="6 7" key="1">
    <citation type="submission" date="2024-06" db="EMBL/GenBank/DDBJ databases">
        <title>Sorghum-associated microbial communities from plants grown in Nebraska, USA.</title>
        <authorList>
            <person name="Schachtman D."/>
        </authorList>
    </citation>
    <scope>NUCLEOTIDE SEQUENCE [LARGE SCALE GENOMIC DNA]</scope>
    <source>
        <strain evidence="6 7">2709</strain>
    </source>
</reference>
<dbReference type="SUPFAM" id="SSF46785">
    <property type="entry name" value="Winged helix' DNA-binding domain"/>
    <property type="match status" value="1"/>
</dbReference>
<dbReference type="InterPro" id="IPR036388">
    <property type="entry name" value="WH-like_DNA-bd_sf"/>
</dbReference>
<dbReference type="SUPFAM" id="SSF53850">
    <property type="entry name" value="Periplasmic binding protein-like II"/>
    <property type="match status" value="1"/>
</dbReference>
<keyword evidence="2" id="KW-0805">Transcription regulation</keyword>
<dbReference type="InterPro" id="IPR000847">
    <property type="entry name" value="LysR_HTH_N"/>
</dbReference>
<evidence type="ECO:0000256" key="4">
    <source>
        <dbReference type="ARBA" id="ARBA00023163"/>
    </source>
</evidence>
<dbReference type="PANTHER" id="PTHR30419:SF8">
    <property type="entry name" value="NITROGEN ASSIMILATION TRANSCRIPTIONAL ACTIVATOR-RELATED"/>
    <property type="match status" value="1"/>
</dbReference>
<dbReference type="RefSeq" id="WP_354443886.1">
    <property type="nucleotide sequence ID" value="NZ_JBEPSH010000005.1"/>
</dbReference>
<evidence type="ECO:0000256" key="3">
    <source>
        <dbReference type="ARBA" id="ARBA00023125"/>
    </source>
</evidence>
<evidence type="ECO:0000256" key="1">
    <source>
        <dbReference type="ARBA" id="ARBA00009437"/>
    </source>
</evidence>
<feature type="domain" description="HTH lysR-type" evidence="5">
    <location>
        <begin position="17"/>
        <end position="74"/>
    </location>
</feature>
<protein>
    <submittedName>
        <fullName evidence="6">Molybdate transport repressor ModE-like protein</fullName>
    </submittedName>
</protein>
<dbReference type="Pfam" id="PF03466">
    <property type="entry name" value="LysR_substrate"/>
    <property type="match status" value="1"/>
</dbReference>
<keyword evidence="3" id="KW-0238">DNA-binding</keyword>